<evidence type="ECO:0000259" key="6">
    <source>
        <dbReference type="PROSITE" id="PS50994"/>
    </source>
</evidence>
<feature type="domain" description="RNase H type-1" evidence="5">
    <location>
        <begin position="1136"/>
        <end position="1265"/>
    </location>
</feature>
<dbReference type="CDD" id="cd01647">
    <property type="entry name" value="RT_LTR"/>
    <property type="match status" value="1"/>
</dbReference>
<dbReference type="EMBL" id="OZ034815">
    <property type="protein sequence ID" value="CAL1368829.1"/>
    <property type="molecule type" value="Genomic_DNA"/>
</dbReference>
<evidence type="ECO:0000256" key="2">
    <source>
        <dbReference type="SAM" id="Coils"/>
    </source>
</evidence>
<organism evidence="7 8">
    <name type="scientific">Linum trigynum</name>
    <dbReference type="NCBI Taxonomy" id="586398"/>
    <lineage>
        <taxon>Eukaryota</taxon>
        <taxon>Viridiplantae</taxon>
        <taxon>Streptophyta</taxon>
        <taxon>Embryophyta</taxon>
        <taxon>Tracheophyta</taxon>
        <taxon>Spermatophyta</taxon>
        <taxon>Magnoliopsida</taxon>
        <taxon>eudicotyledons</taxon>
        <taxon>Gunneridae</taxon>
        <taxon>Pentapetalae</taxon>
        <taxon>rosids</taxon>
        <taxon>fabids</taxon>
        <taxon>Malpighiales</taxon>
        <taxon>Linaceae</taxon>
        <taxon>Linum</taxon>
    </lineage>
</organism>
<dbReference type="Proteomes" id="UP001497516">
    <property type="component" value="Chromosome 2"/>
</dbReference>
<dbReference type="InterPro" id="IPR021109">
    <property type="entry name" value="Peptidase_aspartic_dom_sf"/>
</dbReference>
<dbReference type="Pfam" id="PF00665">
    <property type="entry name" value="rve"/>
    <property type="match status" value="1"/>
</dbReference>
<dbReference type="InterPro" id="IPR041588">
    <property type="entry name" value="Integrase_H2C2"/>
</dbReference>
<dbReference type="PANTHER" id="PTHR48475:SF2">
    <property type="entry name" value="RIBONUCLEASE H"/>
    <property type="match status" value="1"/>
</dbReference>
<dbReference type="GO" id="GO:0015074">
    <property type="term" value="P:DNA integration"/>
    <property type="evidence" value="ECO:0007669"/>
    <property type="project" value="InterPro"/>
</dbReference>
<feature type="compositionally biased region" description="Low complexity" evidence="3">
    <location>
        <begin position="1"/>
        <end position="18"/>
    </location>
</feature>
<proteinExistence type="predicted"/>
<dbReference type="InterPro" id="IPR041577">
    <property type="entry name" value="RT_RNaseH_2"/>
</dbReference>
<dbReference type="CDD" id="cd00303">
    <property type="entry name" value="retropepsin_like"/>
    <property type="match status" value="1"/>
</dbReference>
<dbReference type="InterPro" id="IPR000477">
    <property type="entry name" value="RT_dom"/>
</dbReference>
<dbReference type="Gene3D" id="2.40.70.10">
    <property type="entry name" value="Acid Proteases"/>
    <property type="match status" value="1"/>
</dbReference>
<keyword evidence="2" id="KW-0175">Coiled coil</keyword>
<dbReference type="PANTHER" id="PTHR48475">
    <property type="entry name" value="RIBONUCLEASE H"/>
    <property type="match status" value="1"/>
</dbReference>
<keyword evidence="8" id="KW-1185">Reference proteome</keyword>
<dbReference type="InterPro" id="IPR043128">
    <property type="entry name" value="Rev_trsase/Diguanyl_cyclase"/>
</dbReference>
<gene>
    <name evidence="7" type="ORF">LTRI10_LOCUS11758</name>
</gene>
<feature type="region of interest" description="Disordered" evidence="3">
    <location>
        <begin position="301"/>
        <end position="334"/>
    </location>
</feature>
<dbReference type="Gene3D" id="3.30.70.270">
    <property type="match status" value="2"/>
</dbReference>
<evidence type="ECO:0000313" key="8">
    <source>
        <dbReference type="Proteomes" id="UP001497516"/>
    </source>
</evidence>
<evidence type="ECO:0000313" key="7">
    <source>
        <dbReference type="EMBL" id="CAL1368829.1"/>
    </source>
</evidence>
<feature type="domain" description="Reverse transcriptase" evidence="4">
    <location>
        <begin position="737"/>
        <end position="916"/>
    </location>
</feature>
<dbReference type="InterPro" id="IPR001584">
    <property type="entry name" value="Integrase_cat-core"/>
</dbReference>
<dbReference type="Gene3D" id="3.10.10.10">
    <property type="entry name" value="HIV Type 1 Reverse Transcriptase, subunit A, domain 1"/>
    <property type="match status" value="1"/>
</dbReference>
<dbReference type="GO" id="GO:0004523">
    <property type="term" value="F:RNA-DNA hybrid ribonuclease activity"/>
    <property type="evidence" value="ECO:0007669"/>
    <property type="project" value="InterPro"/>
</dbReference>
<dbReference type="InterPro" id="IPR005162">
    <property type="entry name" value="Retrotrans_gag_dom"/>
</dbReference>
<name>A0AAV2D6X4_9ROSI</name>
<dbReference type="CDD" id="cd09279">
    <property type="entry name" value="RNase_HI_like"/>
    <property type="match status" value="1"/>
</dbReference>
<dbReference type="GO" id="GO:0006310">
    <property type="term" value="P:DNA recombination"/>
    <property type="evidence" value="ECO:0007669"/>
    <property type="project" value="UniProtKB-KW"/>
</dbReference>
<dbReference type="Pfam" id="PF03732">
    <property type="entry name" value="Retrotrans_gag"/>
    <property type="match status" value="1"/>
</dbReference>
<evidence type="ECO:0000256" key="1">
    <source>
        <dbReference type="ARBA" id="ARBA00023172"/>
    </source>
</evidence>
<dbReference type="Pfam" id="PF17921">
    <property type="entry name" value="Integrase_H2C2"/>
    <property type="match status" value="1"/>
</dbReference>
<evidence type="ECO:0000256" key="3">
    <source>
        <dbReference type="SAM" id="MobiDB-lite"/>
    </source>
</evidence>
<dbReference type="PROSITE" id="PS50994">
    <property type="entry name" value="INTEGRASE"/>
    <property type="match status" value="1"/>
</dbReference>
<evidence type="ECO:0000259" key="4">
    <source>
        <dbReference type="PROSITE" id="PS50878"/>
    </source>
</evidence>
<feature type="region of interest" description="Disordered" evidence="3">
    <location>
        <begin position="1"/>
        <end position="21"/>
    </location>
</feature>
<dbReference type="Pfam" id="PF13456">
    <property type="entry name" value="RVT_3"/>
    <property type="match status" value="1"/>
</dbReference>
<dbReference type="InterPro" id="IPR036397">
    <property type="entry name" value="RNaseH_sf"/>
</dbReference>
<feature type="coiled-coil region" evidence="2">
    <location>
        <begin position="1599"/>
        <end position="1626"/>
    </location>
</feature>
<protein>
    <submittedName>
        <fullName evidence="7">Uncharacterized protein</fullName>
    </submittedName>
</protein>
<dbReference type="SUPFAM" id="SSF56672">
    <property type="entry name" value="DNA/RNA polymerases"/>
    <property type="match status" value="1"/>
</dbReference>
<accession>A0AAV2D6X4</accession>
<sequence>MMSREAAATAGATPSAPSVLPAHPAHETQQVALPACVIPVAPHQTHGETSGTAQPPHPVHETQPPELPGRADLSFLEQHLSPQFRLNAPKKALHQPLSAEIMAEHLSGMPPTLPTYNGTTDPEDHVSTFCLRMQLQTNSNAALCRTFPSTFSGIFLDWYNRLSNGIIRSFEEFILLFTTKFASQKRRPLHLKALVDLRQKDGESLRAFYARWSRVAMAVRDLTPEIAAHHLMEATTNMELKRALAKRPVTLSTELEMKIEKAITLEETLGAGSVRRFEPAKLPREEQGRRQITLPRDKLAQLHSGHKQHHPPPQEQAQRRRSPDRRAPHAFTPLNDSVKNVFHVLREKGYKLNWPAPLKSLPHMRNPKKHCDFHRATGHWTEDCRELRYEIEGLIRRGLLTEFTQEKEEQVGGHQNPPPPPQADYNEATTDYMVRKEIGVVTVEGDCPKKKTKRERAIEFAAADVRVGGQLSFDDTELPQGVPSEDPLIITALVASCKIHRLLIDEGAAADILFQSTINKMDVDPRLIKRAQGNLVGFSGARVPVIGVITLPVVIGDQEPRVSKQIEFTIVDCKSSHNGILGRPFLAKFMALPSTCHQKLKFPTKMGTGEARRTPWEALKLEGEPRQTNIVDTRPEEPRPESMDSDFEVALDPAEPTRKIRVSTHVRDDAIEPLIALLKEYKELFAWCTEDMPGVPRHVAQHCLAVPPSAIPRQQARRGFTGDKLKAIEEEVSRLLAAGLIRPVKYPKWLANVVLVKKSSGAWRMCVDYTTINKVCPGDPYPLPRIDQLIDATADHETLSFLDMFSGYHQIPMSREDEEKTAFMTPFGNFCFVGMPFGLKNAGATYQRMMDLVFSHQRGRNIEAYVDDLIVKTKAGNSHLEDLRETFEALRKHSLRLNPLKCVFGAEAGKFLGFMITKRGIEVDPKQITAVQQLRAPRSALEIQSLNGKIAALGRFIPRSADKCAPFFKTLKNGAKFAWTKECEAAFQELKSYLVSPPVLTAPKPNEKLFLYLAVSTRAVSAVLITRRIDNTEQPVYCTSRTLVSAETRYSSIEKAALALVSASQKLRPYFQAHQITVLTNLPLKKILTSMEVSGRMVKWAVELSEYDIQYAPRPAIKAQILADFIAEGVTLDTTPEGVWEVYVDGAASKHGAGAGVVVRTPIGVVHEIAIRFRALKTNNAAEYEAILAGMTAAHDLGARTIRVLSDSSLAVNQLNGSFDAKENTLAHYIERVKLRAANFDAITYVQVPREENMHADALSKLATATDFEATRLVTVQKEEEETHREVAINTTQIESDEDWRAPIVLYLQEGTVPEDAKEAWTLRQKAARCTLIGGELYRRSFSGVYLKCIGQEEARDMVRDIHEGLCAMHAGPRSMERTILLHGHYWPRIKKDTKKYADQCHKCQVNARQHHLPSTELQANLSPWPFAQWGVDLLGPFPTAKGKRKYIIVAVDYFTKWIEAEALASITAQQVTRFLKNNILSRFGVPNALIFDHGKQFDCAEVIYFCDQVGAIARFASVAYPQANGQAESANKAILHGLHTRLNDAKGNWADELNTVLWAHRTTHKVATGKTPFALTYGTDAVIPIETTTPTYRVAQYNEETNDEARLLELELSQEKRELAAIKLAAMKEQVAKYHNAKLIPHKLILGDQVLRRNFRPDPKHGKLASVWEGPYLIREVVGANTFKLVNWGAIRYKERGTHKISGSITKQLSMYFTHATASCLKGMKALFAPI</sequence>
<dbReference type="Pfam" id="PF17919">
    <property type="entry name" value="RT_RNaseH_2"/>
    <property type="match status" value="1"/>
</dbReference>
<dbReference type="GO" id="GO:0003676">
    <property type="term" value="F:nucleic acid binding"/>
    <property type="evidence" value="ECO:0007669"/>
    <property type="project" value="InterPro"/>
</dbReference>
<dbReference type="SUPFAM" id="SSF53098">
    <property type="entry name" value="Ribonuclease H-like"/>
    <property type="match status" value="2"/>
</dbReference>
<dbReference type="InterPro" id="IPR002156">
    <property type="entry name" value="RNaseH_domain"/>
</dbReference>
<dbReference type="InterPro" id="IPR012337">
    <property type="entry name" value="RNaseH-like_sf"/>
</dbReference>
<dbReference type="Pfam" id="PF00078">
    <property type="entry name" value="RVT_1"/>
    <property type="match status" value="1"/>
</dbReference>
<keyword evidence="1" id="KW-0233">DNA recombination</keyword>
<feature type="region of interest" description="Disordered" evidence="3">
    <location>
        <begin position="42"/>
        <end position="69"/>
    </location>
</feature>
<reference evidence="7 8" key="1">
    <citation type="submission" date="2024-04" db="EMBL/GenBank/DDBJ databases">
        <authorList>
            <person name="Fracassetti M."/>
        </authorList>
    </citation>
    <scope>NUCLEOTIDE SEQUENCE [LARGE SCALE GENOMIC DNA]</scope>
</reference>
<dbReference type="Gene3D" id="1.10.340.70">
    <property type="match status" value="1"/>
</dbReference>
<feature type="domain" description="Integrase catalytic" evidence="6">
    <location>
        <begin position="1420"/>
        <end position="1581"/>
    </location>
</feature>
<dbReference type="PROSITE" id="PS50878">
    <property type="entry name" value="RT_POL"/>
    <property type="match status" value="1"/>
</dbReference>
<dbReference type="InterPro" id="IPR043502">
    <property type="entry name" value="DNA/RNA_pol_sf"/>
</dbReference>
<dbReference type="Gene3D" id="3.30.420.10">
    <property type="entry name" value="Ribonuclease H-like superfamily/Ribonuclease H"/>
    <property type="match status" value="2"/>
</dbReference>
<dbReference type="PROSITE" id="PS50879">
    <property type="entry name" value="RNASE_H_1"/>
    <property type="match status" value="1"/>
</dbReference>
<evidence type="ECO:0000259" key="5">
    <source>
        <dbReference type="PROSITE" id="PS50879"/>
    </source>
</evidence>